<keyword evidence="1" id="KW-1133">Transmembrane helix</keyword>
<accession>A0A423SVS5</accession>
<feature type="transmembrane region" description="Helical" evidence="1">
    <location>
        <begin position="22"/>
        <end position="40"/>
    </location>
</feature>
<gene>
    <name evidence="2" type="ORF">C7M84_013644</name>
</gene>
<keyword evidence="3" id="KW-1185">Reference proteome</keyword>
<evidence type="ECO:0000313" key="3">
    <source>
        <dbReference type="Proteomes" id="UP000283509"/>
    </source>
</evidence>
<keyword evidence="1" id="KW-0472">Membrane</keyword>
<reference evidence="2 3" key="1">
    <citation type="submission" date="2018-04" db="EMBL/GenBank/DDBJ databases">
        <authorList>
            <person name="Zhang X."/>
            <person name="Yuan J."/>
            <person name="Li F."/>
            <person name="Xiang J."/>
        </authorList>
    </citation>
    <scope>NUCLEOTIDE SEQUENCE [LARGE SCALE GENOMIC DNA]</scope>
    <source>
        <tissue evidence="2">Muscle</tissue>
    </source>
</reference>
<dbReference type="Proteomes" id="UP000283509">
    <property type="component" value="Unassembled WGS sequence"/>
</dbReference>
<dbReference type="AlphaFoldDB" id="A0A423SVS5"/>
<name>A0A423SVS5_PENVA</name>
<protein>
    <submittedName>
        <fullName evidence="2">Uncharacterized protein</fullName>
    </submittedName>
</protein>
<reference evidence="2 3" key="2">
    <citation type="submission" date="2019-01" db="EMBL/GenBank/DDBJ databases">
        <title>The decoding of complex shrimp genome reveals the adaptation for benthos swimmer, frequently molting mechanism and breeding impact on genome.</title>
        <authorList>
            <person name="Sun Y."/>
            <person name="Gao Y."/>
            <person name="Yu Y."/>
        </authorList>
    </citation>
    <scope>NUCLEOTIDE SEQUENCE [LARGE SCALE GENOMIC DNA]</scope>
    <source>
        <tissue evidence="2">Muscle</tissue>
    </source>
</reference>
<comment type="caution">
    <text evidence="2">The sequence shown here is derived from an EMBL/GenBank/DDBJ whole genome shotgun (WGS) entry which is preliminary data.</text>
</comment>
<dbReference type="EMBL" id="QCYY01002704">
    <property type="protein sequence ID" value="ROT68233.1"/>
    <property type="molecule type" value="Genomic_DNA"/>
</dbReference>
<keyword evidence="1" id="KW-0812">Transmembrane</keyword>
<evidence type="ECO:0000313" key="2">
    <source>
        <dbReference type="EMBL" id="ROT68233.1"/>
    </source>
</evidence>
<proteinExistence type="predicted"/>
<organism evidence="2 3">
    <name type="scientific">Penaeus vannamei</name>
    <name type="common">Whiteleg shrimp</name>
    <name type="synonym">Litopenaeus vannamei</name>
    <dbReference type="NCBI Taxonomy" id="6689"/>
    <lineage>
        <taxon>Eukaryota</taxon>
        <taxon>Metazoa</taxon>
        <taxon>Ecdysozoa</taxon>
        <taxon>Arthropoda</taxon>
        <taxon>Crustacea</taxon>
        <taxon>Multicrustacea</taxon>
        <taxon>Malacostraca</taxon>
        <taxon>Eumalacostraca</taxon>
        <taxon>Eucarida</taxon>
        <taxon>Decapoda</taxon>
        <taxon>Dendrobranchiata</taxon>
        <taxon>Penaeoidea</taxon>
        <taxon>Penaeidae</taxon>
        <taxon>Penaeus</taxon>
    </lineage>
</organism>
<sequence>MHLTPFPSPPLSSPSPVTRPEMLLLPFPSSSIFFVLLGFFRRVTCLRFVLAFIFSTFFTLQLPQLATSPHLAPFVIFCSSFRQPSTSSPSAPITFFTLPPPSASSPSTSLLSTLFLSSPTSRFLTFRLSSPSPPSAVSTFFTLPQPSRFSLLQTSPPFTSATSAFSPTPPSPPVRTLPSPRFFTFTFFNFSPFSFFNFSSTSATFTFTSLTFRHLLPFSPSPTPFTFLHIPHLHSSPTSTFSTFTFPNFTLLCTFPHLHLLSLLPIFNLPHLHLFNASPPSPYRSANASRSALPHRSPHLHLFQRFAAPTIFTLFTFPTFHLHNFHLSPPFNLPQLHLLHLHLLLHASLSTFPTVHLLRPSQSHLPTPFTVFQALPPASLTFPTFDLFDTFPNLHASPLHLPQLSPSSPAFSSPAKHLSRYPRPAFHPLLLYLLISYPLSYFSLCYLPLSPLPPDLSSPPLWYYLLFYFPDLSSRLTPPRSPIPLSSASWSPIAPRLTPLASMVSYLLPYCPLVS</sequence>
<evidence type="ECO:0000256" key="1">
    <source>
        <dbReference type="SAM" id="Phobius"/>
    </source>
</evidence>